<dbReference type="PANTHER" id="PTHR42973:SF39">
    <property type="entry name" value="FAD-BINDING PCMH-TYPE DOMAIN-CONTAINING PROTEIN"/>
    <property type="match status" value="1"/>
</dbReference>
<proteinExistence type="inferred from homology"/>
<evidence type="ECO:0000313" key="8">
    <source>
        <dbReference type="Proteomes" id="UP001218362"/>
    </source>
</evidence>
<dbReference type="InterPro" id="IPR006093">
    <property type="entry name" value="Oxy_OxRdtase_FAD_BS"/>
</dbReference>
<dbReference type="Pfam" id="PF01565">
    <property type="entry name" value="FAD_binding_4"/>
    <property type="match status" value="1"/>
</dbReference>
<dbReference type="SUPFAM" id="SSF56176">
    <property type="entry name" value="FAD-binding/transporter-associated domain-like"/>
    <property type="match status" value="1"/>
</dbReference>
<dbReference type="InterPro" id="IPR036318">
    <property type="entry name" value="FAD-bd_PCMH-like_sf"/>
</dbReference>
<name>A0AAJ5X772_9SPHN</name>
<keyword evidence="3" id="KW-0285">Flavoprotein</keyword>
<evidence type="ECO:0000259" key="6">
    <source>
        <dbReference type="PROSITE" id="PS51387"/>
    </source>
</evidence>
<dbReference type="GO" id="GO:0016491">
    <property type="term" value="F:oxidoreductase activity"/>
    <property type="evidence" value="ECO:0007669"/>
    <property type="project" value="UniProtKB-KW"/>
</dbReference>
<dbReference type="Gene3D" id="3.40.462.20">
    <property type="match status" value="1"/>
</dbReference>
<evidence type="ECO:0000256" key="4">
    <source>
        <dbReference type="ARBA" id="ARBA00022827"/>
    </source>
</evidence>
<evidence type="ECO:0000256" key="3">
    <source>
        <dbReference type="ARBA" id="ARBA00022630"/>
    </source>
</evidence>
<feature type="domain" description="FAD-binding PCMH-type" evidence="6">
    <location>
        <begin position="24"/>
        <end position="195"/>
    </location>
</feature>
<evidence type="ECO:0000256" key="1">
    <source>
        <dbReference type="ARBA" id="ARBA00001974"/>
    </source>
</evidence>
<dbReference type="PROSITE" id="PS51387">
    <property type="entry name" value="FAD_PCMH"/>
    <property type="match status" value="1"/>
</dbReference>
<dbReference type="Gene3D" id="3.30.465.10">
    <property type="match status" value="1"/>
</dbReference>
<accession>A0AAJ5X772</accession>
<dbReference type="InterPro" id="IPR016166">
    <property type="entry name" value="FAD-bd_PCMH"/>
</dbReference>
<reference evidence="7" key="1">
    <citation type="submission" date="2023-03" db="EMBL/GenBank/DDBJ databases">
        <title>Andean soil-derived lignocellulolytic bacterial consortium as a source of novel taxa and putative plastic-active enzymes.</title>
        <authorList>
            <person name="Diaz-Garcia L."/>
            <person name="Chuvochina M."/>
            <person name="Feuerriegel G."/>
            <person name="Bunk B."/>
            <person name="Sproer C."/>
            <person name="Streit W.R."/>
            <person name="Rodriguez L.M."/>
            <person name="Overmann J."/>
            <person name="Jimenez D.J."/>
        </authorList>
    </citation>
    <scope>NUCLEOTIDE SEQUENCE</scope>
    <source>
        <strain evidence="7">MAG 26</strain>
    </source>
</reference>
<protein>
    <submittedName>
        <fullName evidence="7">FAD-binding oxidoreductase</fullName>
    </submittedName>
</protein>
<dbReference type="KEGG" id="acob:P0Y56_12660"/>
<dbReference type="PANTHER" id="PTHR42973">
    <property type="entry name" value="BINDING OXIDOREDUCTASE, PUTATIVE (AFU_ORTHOLOGUE AFUA_1G17690)-RELATED"/>
    <property type="match status" value="1"/>
</dbReference>
<comment type="similarity">
    <text evidence="2">Belongs to the oxygen-dependent FAD-linked oxidoreductase family.</text>
</comment>
<keyword evidence="4" id="KW-0274">FAD</keyword>
<dbReference type="Proteomes" id="UP001218362">
    <property type="component" value="Chromosome"/>
</dbReference>
<evidence type="ECO:0000256" key="5">
    <source>
        <dbReference type="ARBA" id="ARBA00023002"/>
    </source>
</evidence>
<dbReference type="InterPro" id="IPR016169">
    <property type="entry name" value="FAD-bd_PCMH_sub2"/>
</dbReference>
<dbReference type="InterPro" id="IPR006094">
    <property type="entry name" value="Oxid_FAD_bind_N"/>
</dbReference>
<sequence length="444" mass="45985">MIAKGSPKFAPLVDELIWSARARDLRVPAAIVQPRSAAEVAAAVRLAGEGGMKVALRGSGHNYQGAALRDGGLLVDLGGLDRIDIDAGAHRARVGAGVKGGRLIGELARHGLAFPIGHCADVALSGYLLSGGIGWNYGEWGPACASVSAIEMVTADGAALIATANDHADLFWAARGAGCAFFAAVTGYELILHDLPAVSFALEAVFDAASAPDVAQWLDTARAGVDPTTELICMVGPHHETGKPSVTLRAIASGPTGMAARNKLGPLRELPAEAKLLAAVEETELSFAELKRFSAMPSGKRVAADQSWSDRSLGDLLLAVAHLAGGVQSSSAISLTALGQAALAPGLPDDVDGALSVAGRCSAGIYALWDGAEHDARHLAWVAKADAALAPLRTGRYIAEADLFAGPERVEECFSPEAFAQLTELRKQYDPTGRFFSCLDGGLR</sequence>
<evidence type="ECO:0000313" key="7">
    <source>
        <dbReference type="EMBL" id="WEK45872.1"/>
    </source>
</evidence>
<organism evidence="7 8">
    <name type="scientific">Candidatus Andeanibacterium colombiense</name>
    <dbReference type="NCBI Taxonomy" id="3121345"/>
    <lineage>
        <taxon>Bacteria</taxon>
        <taxon>Pseudomonadati</taxon>
        <taxon>Pseudomonadota</taxon>
        <taxon>Alphaproteobacteria</taxon>
        <taxon>Sphingomonadales</taxon>
        <taxon>Sphingomonadaceae</taxon>
        <taxon>Candidatus Andeanibacterium</taxon>
    </lineage>
</organism>
<dbReference type="InterPro" id="IPR016167">
    <property type="entry name" value="FAD-bd_PCMH_sub1"/>
</dbReference>
<dbReference type="InterPro" id="IPR050416">
    <property type="entry name" value="FAD-linked_Oxidoreductase"/>
</dbReference>
<dbReference type="GO" id="GO:0071949">
    <property type="term" value="F:FAD binding"/>
    <property type="evidence" value="ECO:0007669"/>
    <property type="project" value="InterPro"/>
</dbReference>
<dbReference type="Gene3D" id="3.30.43.10">
    <property type="entry name" value="Uridine Diphospho-n-acetylenolpyruvylglucosamine Reductase, domain 2"/>
    <property type="match status" value="1"/>
</dbReference>
<dbReference type="PROSITE" id="PS00862">
    <property type="entry name" value="OX2_COVAL_FAD"/>
    <property type="match status" value="1"/>
</dbReference>
<comment type="cofactor">
    <cofactor evidence="1">
        <name>FAD</name>
        <dbReference type="ChEBI" id="CHEBI:57692"/>
    </cofactor>
</comment>
<gene>
    <name evidence="7" type="ORF">P0Y56_12660</name>
</gene>
<keyword evidence="5" id="KW-0560">Oxidoreductase</keyword>
<dbReference type="AlphaFoldDB" id="A0AAJ5X772"/>
<evidence type="ECO:0000256" key="2">
    <source>
        <dbReference type="ARBA" id="ARBA00005466"/>
    </source>
</evidence>
<dbReference type="EMBL" id="CP119316">
    <property type="protein sequence ID" value="WEK45872.1"/>
    <property type="molecule type" value="Genomic_DNA"/>
</dbReference>